<name>A0A0B0N7C7_GOSAR</name>
<evidence type="ECO:0000313" key="1">
    <source>
        <dbReference type="EMBL" id="KHG08587.1"/>
    </source>
</evidence>
<evidence type="ECO:0000313" key="2">
    <source>
        <dbReference type="Proteomes" id="UP000032142"/>
    </source>
</evidence>
<gene>
    <name evidence="1" type="ORF">F383_11079</name>
</gene>
<accession>A0A0B0N7C7</accession>
<dbReference type="Proteomes" id="UP000032142">
    <property type="component" value="Unassembled WGS sequence"/>
</dbReference>
<dbReference type="EMBL" id="JRRC01501953">
    <property type="protein sequence ID" value="KHG08587.1"/>
    <property type="molecule type" value="Genomic_DNA"/>
</dbReference>
<organism evidence="1 2">
    <name type="scientific">Gossypium arboreum</name>
    <name type="common">Tree cotton</name>
    <name type="synonym">Gossypium nanking</name>
    <dbReference type="NCBI Taxonomy" id="29729"/>
    <lineage>
        <taxon>Eukaryota</taxon>
        <taxon>Viridiplantae</taxon>
        <taxon>Streptophyta</taxon>
        <taxon>Embryophyta</taxon>
        <taxon>Tracheophyta</taxon>
        <taxon>Spermatophyta</taxon>
        <taxon>Magnoliopsida</taxon>
        <taxon>eudicotyledons</taxon>
        <taxon>Gunneridae</taxon>
        <taxon>Pentapetalae</taxon>
        <taxon>rosids</taxon>
        <taxon>malvids</taxon>
        <taxon>Malvales</taxon>
        <taxon>Malvaceae</taxon>
        <taxon>Malvoideae</taxon>
        <taxon>Gossypium</taxon>
    </lineage>
</organism>
<keyword evidence="2" id="KW-1185">Reference proteome</keyword>
<dbReference type="AlphaFoldDB" id="A0A0B0N7C7"/>
<sequence length="43" mass="5121">MLRNPKNWVFLCNKEAGCKIDTDWHMGMWPARVEMPRPCGSWK</sequence>
<protein>
    <submittedName>
        <fullName evidence="1">Uncharacterized protein</fullName>
    </submittedName>
</protein>
<proteinExistence type="predicted"/>
<comment type="caution">
    <text evidence="1">The sequence shown here is derived from an EMBL/GenBank/DDBJ whole genome shotgun (WGS) entry which is preliminary data.</text>
</comment>
<reference evidence="2" key="1">
    <citation type="submission" date="2014-09" db="EMBL/GenBank/DDBJ databases">
        <authorList>
            <person name="Mudge J."/>
            <person name="Ramaraj T."/>
            <person name="Lindquist I.E."/>
            <person name="Bharti A.K."/>
            <person name="Sundararajan A."/>
            <person name="Cameron C.T."/>
            <person name="Woodward J.E."/>
            <person name="May G.D."/>
            <person name="Brubaker C."/>
            <person name="Broadhvest J."/>
            <person name="Wilkins T.A."/>
        </authorList>
    </citation>
    <scope>NUCLEOTIDE SEQUENCE</scope>
    <source>
        <strain evidence="2">cv. AKA8401</strain>
    </source>
</reference>